<dbReference type="Gene3D" id="3.40.50.10400">
    <property type="entry name" value="Hypothetical protein PA1492"/>
    <property type="match status" value="1"/>
</dbReference>
<name>A0A158HQQ4_9BURK</name>
<keyword evidence="1" id="KW-0378">Hydrolase</keyword>
<dbReference type="AlphaFoldDB" id="A0A158HQQ4"/>
<evidence type="ECO:0000313" key="2">
    <source>
        <dbReference type="Proteomes" id="UP000054683"/>
    </source>
</evidence>
<proteinExistence type="predicted"/>
<evidence type="ECO:0000313" key="1">
    <source>
        <dbReference type="EMBL" id="SAL46724.1"/>
    </source>
</evidence>
<reference evidence="1 2" key="1">
    <citation type="submission" date="2016-01" db="EMBL/GenBank/DDBJ databases">
        <authorList>
            <person name="Oliw E.H."/>
        </authorList>
    </citation>
    <scope>NUCLEOTIDE SEQUENCE [LARGE SCALE GENOMIC DNA]</scope>
    <source>
        <strain evidence="1">LMG 27134</strain>
    </source>
</reference>
<organism evidence="1 2">
    <name type="scientific">Caballeronia udeis</name>
    <dbReference type="NCBI Taxonomy" id="1232866"/>
    <lineage>
        <taxon>Bacteria</taxon>
        <taxon>Pseudomonadati</taxon>
        <taxon>Pseudomonadota</taxon>
        <taxon>Betaproteobacteria</taxon>
        <taxon>Burkholderiales</taxon>
        <taxon>Burkholderiaceae</taxon>
        <taxon>Caballeronia</taxon>
    </lineage>
</organism>
<dbReference type="RefSeq" id="WP_062089010.1">
    <property type="nucleotide sequence ID" value="NZ_FCOK02000034.1"/>
</dbReference>
<sequence>MRPQLILVAGPYRSGTNGDAALIAANLHRLEEAALQVYRLGHMPMIGEWVALPLAAAAGSKAVGDPISETFLYPVANLLIRQCHAVYRIDGASQGADADVRLAEELGLPIYRSPEDIPDMTVDANANAPQIPSNRST</sequence>
<dbReference type="OrthoDB" id="9796022at2"/>
<accession>A0A158HQQ4</accession>
<protein>
    <submittedName>
        <fullName evidence="1">NUDIX hydrolase</fullName>
    </submittedName>
</protein>
<gene>
    <name evidence="1" type="ORF">AWB69_04694</name>
</gene>
<dbReference type="GO" id="GO:0016787">
    <property type="term" value="F:hydrolase activity"/>
    <property type="evidence" value="ECO:0007669"/>
    <property type="project" value="UniProtKB-KW"/>
</dbReference>
<dbReference type="Proteomes" id="UP000054683">
    <property type="component" value="Unassembled WGS sequence"/>
</dbReference>
<dbReference type="EMBL" id="FCOK02000034">
    <property type="protein sequence ID" value="SAL46724.1"/>
    <property type="molecule type" value="Genomic_DNA"/>
</dbReference>